<dbReference type="NCBIfam" id="TIGR00407">
    <property type="entry name" value="proA"/>
    <property type="match status" value="1"/>
</dbReference>
<organism evidence="9 10">
    <name type="scientific">Kyrpidia spormannii</name>
    <dbReference type="NCBI Taxonomy" id="2055160"/>
    <lineage>
        <taxon>Bacteria</taxon>
        <taxon>Bacillati</taxon>
        <taxon>Bacillota</taxon>
        <taxon>Bacilli</taxon>
        <taxon>Bacillales</taxon>
        <taxon>Alicyclobacillaceae</taxon>
        <taxon>Kyrpidia</taxon>
    </lineage>
</organism>
<dbReference type="InterPro" id="IPR012134">
    <property type="entry name" value="Glu-5-SA_DH"/>
</dbReference>
<dbReference type="AlphaFoldDB" id="A0A2K8N852"/>
<dbReference type="KEGG" id="kyr:CVV65_11490"/>
<evidence type="ECO:0000256" key="6">
    <source>
        <dbReference type="ARBA" id="ARBA00049024"/>
    </source>
</evidence>
<comment type="pathway">
    <text evidence="1 7">Amino-acid biosynthesis; L-proline biosynthesis; L-glutamate 5-semialdehyde from L-glutamate: step 2/2.</text>
</comment>
<feature type="domain" description="Aldehyde dehydrogenase" evidence="8">
    <location>
        <begin position="298"/>
        <end position="377"/>
    </location>
</feature>
<comment type="catalytic activity">
    <reaction evidence="6 7">
        <text>L-glutamate 5-semialdehyde + phosphate + NADP(+) = L-glutamyl 5-phosphate + NADPH + H(+)</text>
        <dbReference type="Rhea" id="RHEA:19541"/>
        <dbReference type="ChEBI" id="CHEBI:15378"/>
        <dbReference type="ChEBI" id="CHEBI:43474"/>
        <dbReference type="ChEBI" id="CHEBI:57783"/>
        <dbReference type="ChEBI" id="CHEBI:58066"/>
        <dbReference type="ChEBI" id="CHEBI:58274"/>
        <dbReference type="ChEBI" id="CHEBI:58349"/>
        <dbReference type="EC" id="1.2.1.41"/>
    </reaction>
</comment>
<keyword evidence="4 7" id="KW-0521">NADP</keyword>
<dbReference type="PANTHER" id="PTHR11063:SF8">
    <property type="entry name" value="DELTA-1-PYRROLINE-5-CARBOXYLATE SYNTHASE"/>
    <property type="match status" value="1"/>
</dbReference>
<name>A0A2K8N852_9BACL</name>
<keyword evidence="3 7" id="KW-0641">Proline biosynthesis</keyword>
<dbReference type="GO" id="GO:0005737">
    <property type="term" value="C:cytoplasm"/>
    <property type="evidence" value="ECO:0007669"/>
    <property type="project" value="UniProtKB-SubCell"/>
</dbReference>
<evidence type="ECO:0000256" key="4">
    <source>
        <dbReference type="ARBA" id="ARBA00022857"/>
    </source>
</evidence>
<dbReference type="InterPro" id="IPR016161">
    <property type="entry name" value="Ald_DH/histidinol_DH"/>
</dbReference>
<evidence type="ECO:0000256" key="3">
    <source>
        <dbReference type="ARBA" id="ARBA00022650"/>
    </source>
</evidence>
<evidence type="ECO:0000256" key="1">
    <source>
        <dbReference type="ARBA" id="ARBA00004985"/>
    </source>
</evidence>
<sequence>MTLVKELALRAKEASGKVAAAGPEARQKGVLAMARGLEEHVSKILAANEEDVAAARERGVRPELLDRLQLSERRVAEMAEGLRQVAGLPDVIGEVLEAWQQKDGLWIEKVRVPFGVVGMVYESRPNVTADAAGLVVKAGSAAILRGGSDALHSNRAIVTVLRASLETEGIPADAVILVDDPDRRAVDELLTAKGLVDLVIPRGGAGLIQHVVETATVPVIETGVGNCHLYVDQAADLDMASALTINAKTQRPGVCNAIETLLVHEAVADSFLPGIVASLRERGVEVRGCPRTRAVVPDVVPAGEEDWVTEYLGLILAVRVVPDLPSAIEHINRYGTHHSESIVTEDKEAAERFLREVDAAAVYHNASTRFTDGFQFGFGAEIGISTQKLHARGPMGLKELTTYKYVIRGRGQVRP</sequence>
<comment type="similarity">
    <text evidence="7">Belongs to the gamma-glutamyl phosphate reductase family.</text>
</comment>
<dbReference type="InterPro" id="IPR016162">
    <property type="entry name" value="Ald_DH_N"/>
</dbReference>
<evidence type="ECO:0000256" key="2">
    <source>
        <dbReference type="ARBA" id="ARBA00022605"/>
    </source>
</evidence>
<dbReference type="GO" id="GO:0050661">
    <property type="term" value="F:NADP binding"/>
    <property type="evidence" value="ECO:0007669"/>
    <property type="project" value="InterPro"/>
</dbReference>
<evidence type="ECO:0000313" key="10">
    <source>
        <dbReference type="Proteomes" id="UP000231932"/>
    </source>
</evidence>
<dbReference type="OrthoDB" id="9809970at2"/>
<dbReference type="UniPathway" id="UPA00098">
    <property type="reaction ID" value="UER00360"/>
</dbReference>
<dbReference type="Proteomes" id="UP000231932">
    <property type="component" value="Chromosome"/>
</dbReference>
<dbReference type="FunFam" id="3.40.309.10:FF:000006">
    <property type="entry name" value="Gamma-glutamyl phosphate reductase"/>
    <property type="match status" value="1"/>
</dbReference>
<dbReference type="Pfam" id="PF00171">
    <property type="entry name" value="Aldedh"/>
    <property type="match status" value="2"/>
</dbReference>
<keyword evidence="10" id="KW-1185">Reference proteome</keyword>
<reference evidence="10" key="1">
    <citation type="submission" date="2017-11" db="EMBL/GenBank/DDBJ databases">
        <title>Complete Genome Sequence of Kyrpidia sp. Strain EA-1, a thermophilic, hydrogen-oxidizing Bacterium, isolated from the Azores.</title>
        <authorList>
            <person name="Reiner J.E."/>
            <person name="Lapp C.J."/>
            <person name="Bunk B."/>
            <person name="Gescher J."/>
        </authorList>
    </citation>
    <scope>NUCLEOTIDE SEQUENCE [LARGE SCALE GENOMIC DNA]</scope>
    <source>
        <strain evidence="10">EA-1</strain>
    </source>
</reference>
<dbReference type="InterPro" id="IPR015590">
    <property type="entry name" value="Aldehyde_DH_dom"/>
</dbReference>
<dbReference type="PANTHER" id="PTHR11063">
    <property type="entry name" value="GLUTAMATE SEMIALDEHYDE DEHYDROGENASE"/>
    <property type="match status" value="1"/>
</dbReference>
<dbReference type="PROSITE" id="PS01223">
    <property type="entry name" value="PROA"/>
    <property type="match status" value="1"/>
</dbReference>
<proteinExistence type="inferred from homology"/>
<dbReference type="EMBL" id="CP024955">
    <property type="protein sequence ID" value="ATY85473.1"/>
    <property type="molecule type" value="Genomic_DNA"/>
</dbReference>
<dbReference type="PIRSF" id="PIRSF000151">
    <property type="entry name" value="GPR"/>
    <property type="match status" value="1"/>
</dbReference>
<dbReference type="NCBIfam" id="NF001221">
    <property type="entry name" value="PRK00197.1"/>
    <property type="match status" value="1"/>
</dbReference>
<dbReference type="SUPFAM" id="SSF53720">
    <property type="entry name" value="ALDH-like"/>
    <property type="match status" value="1"/>
</dbReference>
<dbReference type="InterPro" id="IPR000965">
    <property type="entry name" value="GPR_dom"/>
</dbReference>
<comment type="subcellular location">
    <subcellularLocation>
        <location evidence="7">Cytoplasm</location>
    </subcellularLocation>
</comment>
<dbReference type="Gene3D" id="3.40.309.10">
    <property type="entry name" value="Aldehyde Dehydrogenase, Chain A, domain 2"/>
    <property type="match status" value="1"/>
</dbReference>
<dbReference type="GO" id="GO:0004350">
    <property type="term" value="F:glutamate-5-semialdehyde dehydrogenase activity"/>
    <property type="evidence" value="ECO:0007669"/>
    <property type="project" value="UniProtKB-UniRule"/>
</dbReference>
<evidence type="ECO:0000256" key="5">
    <source>
        <dbReference type="ARBA" id="ARBA00023002"/>
    </source>
</evidence>
<accession>A0A2K8N852</accession>
<dbReference type="GO" id="GO:0055129">
    <property type="term" value="P:L-proline biosynthetic process"/>
    <property type="evidence" value="ECO:0007669"/>
    <property type="project" value="UniProtKB-UniRule"/>
</dbReference>
<evidence type="ECO:0000259" key="8">
    <source>
        <dbReference type="Pfam" id="PF00171"/>
    </source>
</evidence>
<evidence type="ECO:0000256" key="7">
    <source>
        <dbReference type="HAMAP-Rule" id="MF_00412"/>
    </source>
</evidence>
<dbReference type="InterPro" id="IPR016163">
    <property type="entry name" value="Ald_DH_C"/>
</dbReference>
<protein>
    <recommendedName>
        <fullName evidence="7">Gamma-glutamyl phosphate reductase</fullName>
        <shortName evidence="7">GPR</shortName>
        <ecNumber evidence="7">1.2.1.41</ecNumber>
    </recommendedName>
    <alternativeName>
        <fullName evidence="7">Glutamate-5-semialdehyde dehydrogenase</fullName>
    </alternativeName>
    <alternativeName>
        <fullName evidence="7">Glutamyl-gamma-semialdehyde dehydrogenase</fullName>
        <shortName evidence="7">GSA dehydrogenase</shortName>
    </alternativeName>
</protein>
<gene>
    <name evidence="7" type="primary">proA</name>
    <name evidence="9" type="ORF">CVV65_11490</name>
</gene>
<dbReference type="CDD" id="cd07079">
    <property type="entry name" value="ALDH_F18-19_ProA-GPR"/>
    <property type="match status" value="1"/>
</dbReference>
<dbReference type="Gene3D" id="3.40.605.10">
    <property type="entry name" value="Aldehyde Dehydrogenase, Chain A, domain 1"/>
    <property type="match status" value="1"/>
</dbReference>
<dbReference type="InterPro" id="IPR020593">
    <property type="entry name" value="G-glutamylP_reductase_CS"/>
</dbReference>
<keyword evidence="2 7" id="KW-0028">Amino-acid biosynthesis</keyword>
<keyword evidence="5 7" id="KW-0560">Oxidoreductase</keyword>
<dbReference type="EC" id="1.2.1.41" evidence="7"/>
<evidence type="ECO:0000313" key="9">
    <source>
        <dbReference type="EMBL" id="ATY85473.1"/>
    </source>
</evidence>
<comment type="function">
    <text evidence="7">Catalyzes the NADPH-dependent reduction of L-glutamate 5-phosphate into L-glutamate 5-semialdehyde and phosphate. The product spontaneously undergoes cyclization to form 1-pyrroline-5-carboxylate.</text>
</comment>
<feature type="domain" description="Aldehyde dehydrogenase" evidence="8">
    <location>
        <begin position="6"/>
        <end position="281"/>
    </location>
</feature>
<keyword evidence="7" id="KW-0963">Cytoplasm</keyword>
<dbReference type="HAMAP" id="MF_00412">
    <property type="entry name" value="ProA"/>
    <property type="match status" value="1"/>
</dbReference>